<feature type="compositionally biased region" description="Basic and acidic residues" evidence="4">
    <location>
        <begin position="422"/>
        <end position="432"/>
    </location>
</feature>
<evidence type="ECO:0000256" key="2">
    <source>
        <dbReference type="ARBA" id="ARBA00023065"/>
    </source>
</evidence>
<evidence type="ECO:0000256" key="5">
    <source>
        <dbReference type="SAM" id="Phobius"/>
    </source>
</evidence>
<feature type="domain" description="CBS" evidence="6">
    <location>
        <begin position="86"/>
        <end position="142"/>
    </location>
</feature>
<dbReference type="STRING" id="6313.A0A0K0DKC4"/>
<keyword evidence="2" id="KW-0813">Transport</keyword>
<dbReference type="GO" id="GO:0010008">
    <property type="term" value="C:endosome membrane"/>
    <property type="evidence" value="ECO:0007669"/>
    <property type="project" value="UniProtKB-SubCell"/>
</dbReference>
<accession>A0A0K0DKC4</accession>
<reference evidence="8" key="2">
    <citation type="submission" date="2016-04" db="UniProtKB">
        <authorList>
            <consortium name="WormBaseParasite"/>
        </authorList>
    </citation>
    <scope>IDENTIFICATION</scope>
</reference>
<dbReference type="CDD" id="cd04591">
    <property type="entry name" value="CBS_pair_voltage-gated_CLC_euk_bac"/>
    <property type="match status" value="1"/>
</dbReference>
<feature type="transmembrane region" description="Helical" evidence="5">
    <location>
        <begin position="12"/>
        <end position="34"/>
    </location>
</feature>
<dbReference type="Pfam" id="PF09808">
    <property type="entry name" value="SNAPC1"/>
    <property type="match status" value="1"/>
</dbReference>
<sequence>MLNSWPVLLMDFLVFAVSVLTVPLSLVLILSLFFKDSPAQRRDLQLALHAARKTQPYVVTDSIVYFTNQVPESTAVGPAPLKLRKIIDLAPMTVIDQTPMETVIDMFRKLGLRQVLVTKNGKVLGIITKKDILQLMASVVPVPPVNAGIQVDLELLWEAFKAKRSCRLLQFYEIVAEYVLSEIYCKRLWVTELLEFEECLLKAAFAYVRSRKETTTGVQTIRSLKERMFGVYATYVLYYAQPNNYVSKIFVTSCDVEDMKQLIKDILVPGRHFDTVACLQKLIVDDAFSVVPFIKCYDPVCYRRHEVSHWELDVIDEEEKHSPLEAARSVMEHPFLKTMAYVQKEMEAKQQSYFKIVLGPENNFLAHLDKSAIASHATDESITSDDHATENSTSPKRRPKSKVPRRNSTKKMNGSTSSPSRAVEHFDSEKKSCATRNVTKTSKRPLRPHLDAEFEAGMRFFTLERSARYTGITSNQKPNATSAWDTYVTDGCSDENGEVSSLVVILDNGAYKLNVMCLLHFLTHRSSALRVVRSVLGVVEVSAHISAPWQNAEKTVEFQQDQHDFEKGLEKCVVSVLSGSSSQVSKDAIPTVPTANITQEMRKEREAERETFENVETSIPVTGLEVSVLPPKPPIEFDNDVLSVYSQESVLPPANLLTADMVKEPLPAPQKAIPVSDAIFCENMNPEGPFTAPVCKGDVEMDFVNQLITKVFPIVNGSGNIDLELKVTLDREENGLPKVRFEVIPKARLKNAVEQLNRAFVQYAKVCLVKKCYGL</sequence>
<dbReference type="GO" id="GO:0008021">
    <property type="term" value="C:synaptic vesicle"/>
    <property type="evidence" value="ECO:0007669"/>
    <property type="project" value="TreeGrafter"/>
</dbReference>
<feature type="compositionally biased region" description="Polar residues" evidence="4">
    <location>
        <begin position="410"/>
        <end position="420"/>
    </location>
</feature>
<evidence type="ECO:0000256" key="3">
    <source>
        <dbReference type="PROSITE-ProRule" id="PRU00703"/>
    </source>
</evidence>
<dbReference type="PROSITE" id="PS51371">
    <property type="entry name" value="CBS"/>
    <property type="match status" value="1"/>
</dbReference>
<dbReference type="InterPro" id="IPR019188">
    <property type="entry name" value="SNAPC1"/>
</dbReference>
<dbReference type="PANTHER" id="PTHR45711">
    <property type="entry name" value="CHLORIDE CHANNEL PROTEIN"/>
    <property type="match status" value="1"/>
</dbReference>
<evidence type="ECO:0000259" key="6">
    <source>
        <dbReference type="PROSITE" id="PS51371"/>
    </source>
</evidence>
<dbReference type="InterPro" id="IPR046342">
    <property type="entry name" value="CBS_dom_sf"/>
</dbReference>
<dbReference type="PANTHER" id="PTHR45711:SF6">
    <property type="entry name" value="CHLORIDE CHANNEL PROTEIN"/>
    <property type="match status" value="1"/>
</dbReference>
<dbReference type="GO" id="GO:0005769">
    <property type="term" value="C:early endosome"/>
    <property type="evidence" value="ECO:0007669"/>
    <property type="project" value="TreeGrafter"/>
</dbReference>
<keyword evidence="2" id="KW-0406">Ion transport</keyword>
<keyword evidence="5" id="KW-1133">Transmembrane helix</keyword>
<dbReference type="GO" id="GO:0005886">
    <property type="term" value="C:plasma membrane"/>
    <property type="evidence" value="ECO:0007669"/>
    <property type="project" value="TreeGrafter"/>
</dbReference>
<dbReference type="InterPro" id="IPR000644">
    <property type="entry name" value="CBS_dom"/>
</dbReference>
<dbReference type="GO" id="GO:0005794">
    <property type="term" value="C:Golgi apparatus"/>
    <property type="evidence" value="ECO:0007669"/>
    <property type="project" value="TreeGrafter"/>
</dbReference>
<protein>
    <submittedName>
        <fullName evidence="8">CBS domain-containing protein</fullName>
    </submittedName>
</protein>
<feature type="compositionally biased region" description="Basic residues" evidence="4">
    <location>
        <begin position="395"/>
        <end position="409"/>
    </location>
</feature>
<evidence type="ECO:0000256" key="4">
    <source>
        <dbReference type="SAM" id="MobiDB-lite"/>
    </source>
</evidence>
<name>A0A0K0DKC4_ANGCA</name>
<evidence type="ECO:0000313" key="7">
    <source>
        <dbReference type="Proteomes" id="UP000035642"/>
    </source>
</evidence>
<proteinExistence type="predicted"/>
<dbReference type="SUPFAM" id="SSF54631">
    <property type="entry name" value="CBS-domain pair"/>
    <property type="match status" value="1"/>
</dbReference>
<reference evidence="7" key="1">
    <citation type="submission" date="2012-09" db="EMBL/GenBank/DDBJ databases">
        <authorList>
            <person name="Martin A.A."/>
        </authorList>
    </citation>
    <scope>NUCLEOTIDE SEQUENCE</scope>
</reference>
<evidence type="ECO:0000313" key="8">
    <source>
        <dbReference type="WBParaSite" id="ACAC_0001195001-mRNA-1"/>
    </source>
</evidence>
<evidence type="ECO:0000256" key="1">
    <source>
        <dbReference type="ARBA" id="ARBA00004337"/>
    </source>
</evidence>
<dbReference type="GO" id="GO:0005247">
    <property type="term" value="F:voltage-gated chloride channel activity"/>
    <property type="evidence" value="ECO:0007669"/>
    <property type="project" value="TreeGrafter"/>
</dbReference>
<keyword evidence="7" id="KW-1185">Reference proteome</keyword>
<dbReference type="Proteomes" id="UP000035642">
    <property type="component" value="Unassembled WGS sequence"/>
</dbReference>
<dbReference type="Gene3D" id="3.10.580.20">
    <property type="match status" value="1"/>
</dbReference>
<dbReference type="SMART" id="SM00116">
    <property type="entry name" value="CBS"/>
    <property type="match status" value="1"/>
</dbReference>
<keyword evidence="3" id="KW-0129">CBS domain</keyword>
<dbReference type="Pfam" id="PF00571">
    <property type="entry name" value="CBS"/>
    <property type="match status" value="1"/>
</dbReference>
<dbReference type="WBParaSite" id="ACAC_0001195001-mRNA-1">
    <property type="protein sequence ID" value="ACAC_0001195001-mRNA-1"/>
    <property type="gene ID" value="ACAC_0001195001"/>
</dbReference>
<comment type="subcellular location">
    <subcellularLocation>
        <location evidence="1">Endosome membrane</location>
        <topology evidence="1">Multi-pass membrane protein</topology>
    </subcellularLocation>
</comment>
<organism evidence="7 8">
    <name type="scientific">Angiostrongylus cantonensis</name>
    <name type="common">Rat lungworm</name>
    <dbReference type="NCBI Taxonomy" id="6313"/>
    <lineage>
        <taxon>Eukaryota</taxon>
        <taxon>Metazoa</taxon>
        <taxon>Ecdysozoa</taxon>
        <taxon>Nematoda</taxon>
        <taxon>Chromadorea</taxon>
        <taxon>Rhabditida</taxon>
        <taxon>Rhabditina</taxon>
        <taxon>Rhabditomorpha</taxon>
        <taxon>Strongyloidea</taxon>
        <taxon>Metastrongylidae</taxon>
        <taxon>Angiostrongylus</taxon>
    </lineage>
</organism>
<keyword evidence="5" id="KW-0812">Transmembrane</keyword>
<feature type="region of interest" description="Disordered" evidence="4">
    <location>
        <begin position="376"/>
        <end position="443"/>
    </location>
</feature>
<dbReference type="AlphaFoldDB" id="A0A0K0DKC4"/>
<keyword evidence="5" id="KW-0472">Membrane</keyword>
<dbReference type="Gene3D" id="3.90.1280.20">
    <property type="match status" value="1"/>
</dbReference>